<organism evidence="1 2">
    <name type="scientific">Pristionchus pacificus</name>
    <name type="common">Parasitic nematode worm</name>
    <dbReference type="NCBI Taxonomy" id="54126"/>
    <lineage>
        <taxon>Eukaryota</taxon>
        <taxon>Metazoa</taxon>
        <taxon>Ecdysozoa</taxon>
        <taxon>Nematoda</taxon>
        <taxon>Chromadorea</taxon>
        <taxon>Rhabditida</taxon>
        <taxon>Rhabditina</taxon>
        <taxon>Diplogasteromorpha</taxon>
        <taxon>Diplogasteroidea</taxon>
        <taxon>Neodiplogasteridae</taxon>
        <taxon>Pristionchus</taxon>
    </lineage>
</organism>
<name>A0A2A6CYC2_PRIPA</name>
<dbReference type="EnsemblMetazoa" id="PPA03079.1">
    <property type="protein sequence ID" value="PPA03079.1"/>
    <property type="gene ID" value="WBGene00092633"/>
</dbReference>
<gene>
    <name evidence="1" type="primary">WBGene00092633</name>
</gene>
<keyword evidence="2" id="KW-1185">Reference proteome</keyword>
<dbReference type="AlphaFoldDB" id="A0A2A6CYC2"/>
<evidence type="ECO:0000313" key="2">
    <source>
        <dbReference type="Proteomes" id="UP000005239"/>
    </source>
</evidence>
<dbReference type="Proteomes" id="UP000005239">
    <property type="component" value="Unassembled WGS sequence"/>
</dbReference>
<reference evidence="1" key="2">
    <citation type="submission" date="2022-06" db="UniProtKB">
        <authorList>
            <consortium name="EnsemblMetazoa"/>
        </authorList>
    </citation>
    <scope>IDENTIFICATION</scope>
    <source>
        <strain evidence="1">PS312</strain>
    </source>
</reference>
<reference evidence="2" key="1">
    <citation type="journal article" date="2008" name="Nat. Genet.">
        <title>The Pristionchus pacificus genome provides a unique perspective on nematode lifestyle and parasitism.</title>
        <authorList>
            <person name="Dieterich C."/>
            <person name="Clifton S.W."/>
            <person name="Schuster L.N."/>
            <person name="Chinwalla A."/>
            <person name="Delehaunty K."/>
            <person name="Dinkelacker I."/>
            <person name="Fulton L."/>
            <person name="Fulton R."/>
            <person name="Godfrey J."/>
            <person name="Minx P."/>
            <person name="Mitreva M."/>
            <person name="Roeseler W."/>
            <person name="Tian H."/>
            <person name="Witte H."/>
            <person name="Yang S.P."/>
            <person name="Wilson R.K."/>
            <person name="Sommer R.J."/>
        </authorList>
    </citation>
    <scope>NUCLEOTIDE SEQUENCE [LARGE SCALE GENOMIC DNA]</scope>
    <source>
        <strain evidence="2">PS312</strain>
    </source>
</reference>
<proteinExistence type="predicted"/>
<protein>
    <submittedName>
        <fullName evidence="1">Uncharacterized protein</fullName>
    </submittedName>
</protein>
<accession>A0A8R1U4R9</accession>
<evidence type="ECO:0000313" key="1">
    <source>
        <dbReference type="EnsemblMetazoa" id="PPA03079.1"/>
    </source>
</evidence>
<sequence>MSTIGYCPQNGNKREAAEEVVEKKAEVLWFLPSTGEPLKGAPICVKLESCTCTSEGCNYICKCGAPIEVSYCPWPGWKKREVNGNNLLPMNPLIPQLQYPFEESVHSLASEQSHTCLCNTDFTPPKCQKCVNDDGHFVQCVDADASECPKNTGKRETSEEIVGKREAVEKRESAAEEVYAHANSCTCSAFGECYEWKDGEKRETEAKAAKAPRNMCYCSGHNKCNEVRNGVLFKVPFCTAKREATEEIVEKRETVEKRESAEESVGGVDTNVQCPRCSNTSGKREASEENVEKAVEKREAVAEAASGNCSCTPDLGCFNCPNGVCTKVAYCLNSMKREASEEIVEKREAAEEKHGRKQKRCHFHVCERPNAKSNRGCKKVPCDMEFDDVEKREAVEKSGAEETTIRKREAAFGFKSCMCNNGECEQCDDQGCETVASCTGKRAVSEEIVEKREAVRVVRNEPVDSNTHAVSPVLKTSCRVTGKREIATEAAEEPADVIVEKREAEVVEKRETDEGVNENGEVEAVEKREASEKRCGNIRECRCDERGCNYVNGCLIRKVDHCPPLFGKKREVDGILEKKAEVVEKRQICLTITGCLCKADGTFGYCPQNGNKREAAEEIVEKREAEVVEKRETDEGVNENGEVEAVEKREASETRCKTSKPSCECTNGHGCFYTNGCLRWKVPHCPWDGKGHEAVKRIEKSEVVEKGDSAVEECRTHCSCPFRLGAMCDYCSHFRYCSSPYGNSRLPINPYLISETHHSEERSLVESDNVLGHFRRHSQLSVDRGGA</sequence>
<accession>A0A2A6CYC2</accession>